<dbReference type="SUPFAM" id="SSF53474">
    <property type="entry name" value="alpha/beta-Hydrolases"/>
    <property type="match status" value="1"/>
</dbReference>
<dbReference type="EMBL" id="BNJG01000002">
    <property type="protein sequence ID" value="GHO57966.1"/>
    <property type="molecule type" value="Genomic_DNA"/>
</dbReference>
<dbReference type="PANTHER" id="PTHR43194">
    <property type="entry name" value="HYDROLASE ALPHA/BETA FOLD FAMILY"/>
    <property type="match status" value="1"/>
</dbReference>
<accession>A0ABQ3UYK8</accession>
<dbReference type="PANTHER" id="PTHR43194:SF2">
    <property type="entry name" value="PEROXISOMAL MEMBRANE PROTEIN LPX1"/>
    <property type="match status" value="1"/>
</dbReference>
<dbReference type="Pfam" id="PF00561">
    <property type="entry name" value="Abhydrolase_1"/>
    <property type="match status" value="1"/>
</dbReference>
<reference evidence="2 3" key="1">
    <citation type="journal article" date="2021" name="Int. J. Syst. Evol. Microbiol.">
        <title>Reticulibacter mediterranei gen. nov., sp. nov., within the new family Reticulibacteraceae fam. nov., and Ktedonospora formicarum gen. nov., sp. nov., Ktedonobacter robiniae sp. nov., Dictyobacter formicarum sp. nov. and Dictyobacter arantiisoli sp. nov., belonging to the class Ktedonobacteria.</title>
        <authorList>
            <person name="Yabe S."/>
            <person name="Zheng Y."/>
            <person name="Wang C.M."/>
            <person name="Sakai Y."/>
            <person name="Abe K."/>
            <person name="Yokota A."/>
            <person name="Donadio S."/>
            <person name="Cavaletti L."/>
            <person name="Monciardini P."/>
        </authorList>
    </citation>
    <scope>NUCLEOTIDE SEQUENCE [LARGE SCALE GENOMIC DNA]</scope>
    <source>
        <strain evidence="2 3">SOSP1-30</strain>
    </source>
</reference>
<dbReference type="InterPro" id="IPR050228">
    <property type="entry name" value="Carboxylesterase_BioH"/>
</dbReference>
<dbReference type="Proteomes" id="UP000654345">
    <property type="component" value="Unassembled WGS sequence"/>
</dbReference>
<sequence>MTEWSEHCVQVNDLTIHYHRAGDTAKPAIILLHGVMDNGLCWTPVARDLQADFAVYMLDARGHGRTGGALENFSYSVLAEDVAAFIEALDLQKPYVFGHSMGAMTAAVLAAQAPERVRAIVLEDPPFGDEPQAEKRDGEPAPRHQQMLQWILSLRTLSLEERLIVARKDNPNWDEAELAPWADSKVEFNPEVFHHLQANIPWREALARIACPVLLVTGDPEAGAIITPNLAQEASRLWHNGEVAHIQGAGHCIHRDRYNEAMASVQAFLRHA</sequence>
<dbReference type="InterPro" id="IPR029058">
    <property type="entry name" value="AB_hydrolase_fold"/>
</dbReference>
<feature type="domain" description="AB hydrolase-1" evidence="1">
    <location>
        <begin position="27"/>
        <end position="149"/>
    </location>
</feature>
<name>A0ABQ3UYK8_9CHLR</name>
<comment type="caution">
    <text evidence="2">The sequence shown here is derived from an EMBL/GenBank/DDBJ whole genome shotgun (WGS) entry which is preliminary data.</text>
</comment>
<gene>
    <name evidence="2" type="ORF">KSB_64410</name>
</gene>
<evidence type="ECO:0000259" key="1">
    <source>
        <dbReference type="Pfam" id="PF00561"/>
    </source>
</evidence>
<protein>
    <recommendedName>
        <fullName evidence="1">AB hydrolase-1 domain-containing protein</fullName>
    </recommendedName>
</protein>
<keyword evidence="3" id="KW-1185">Reference proteome</keyword>
<dbReference type="Gene3D" id="3.40.50.1820">
    <property type="entry name" value="alpha/beta hydrolase"/>
    <property type="match status" value="1"/>
</dbReference>
<organism evidence="2 3">
    <name type="scientific">Ktedonobacter robiniae</name>
    <dbReference type="NCBI Taxonomy" id="2778365"/>
    <lineage>
        <taxon>Bacteria</taxon>
        <taxon>Bacillati</taxon>
        <taxon>Chloroflexota</taxon>
        <taxon>Ktedonobacteria</taxon>
        <taxon>Ktedonobacterales</taxon>
        <taxon>Ktedonobacteraceae</taxon>
        <taxon>Ktedonobacter</taxon>
    </lineage>
</organism>
<evidence type="ECO:0000313" key="2">
    <source>
        <dbReference type="EMBL" id="GHO57966.1"/>
    </source>
</evidence>
<proteinExistence type="predicted"/>
<dbReference type="InterPro" id="IPR000073">
    <property type="entry name" value="AB_hydrolase_1"/>
</dbReference>
<evidence type="ECO:0000313" key="3">
    <source>
        <dbReference type="Proteomes" id="UP000654345"/>
    </source>
</evidence>